<dbReference type="FunFam" id="2.60.110.10:FF:000001">
    <property type="entry name" value="THAUMATIN-LIKE PROTEIN 1"/>
    <property type="match status" value="1"/>
</dbReference>
<dbReference type="PIRSF" id="PIRSF002703">
    <property type="entry name" value="Thaumatin"/>
    <property type="match status" value="1"/>
</dbReference>
<evidence type="ECO:0000256" key="4">
    <source>
        <dbReference type="SAM" id="SignalP"/>
    </source>
</evidence>
<keyword evidence="4" id="KW-0732">Signal</keyword>
<proteinExistence type="inferred from homology"/>
<protein>
    <submittedName>
        <fullName evidence="6">Thaumatin-like protein 1</fullName>
    </submittedName>
</protein>
<feature type="disulfide bond" evidence="2">
    <location>
        <begin position="39"/>
        <end position="242"/>
    </location>
</feature>
<dbReference type="SMART" id="SM00205">
    <property type="entry name" value="THN"/>
    <property type="match status" value="1"/>
</dbReference>
<reference evidence="5" key="1">
    <citation type="journal article" date="2013" name="Nat. Biotechnol.">
        <title>Draft genome sequence of chickpea (Cicer arietinum) provides a resource for trait improvement.</title>
        <authorList>
            <person name="Varshney R.K."/>
            <person name="Song C."/>
            <person name="Saxena R.K."/>
            <person name="Azam S."/>
            <person name="Yu S."/>
            <person name="Sharpe A.G."/>
            <person name="Cannon S."/>
            <person name="Baek J."/>
            <person name="Rosen B.D."/>
            <person name="Tar'an B."/>
            <person name="Millan T."/>
            <person name="Zhang X."/>
            <person name="Ramsay L.D."/>
            <person name="Iwata A."/>
            <person name="Wang Y."/>
            <person name="Nelson W."/>
            <person name="Farmer A.D."/>
            <person name="Gaur P.M."/>
            <person name="Soderlund C."/>
            <person name="Penmetsa R.V."/>
            <person name="Xu C."/>
            <person name="Bharti A.K."/>
            <person name="He W."/>
            <person name="Winter P."/>
            <person name="Zhao S."/>
            <person name="Hane J.K."/>
            <person name="Carrasquilla-Garcia N."/>
            <person name="Condie J.A."/>
            <person name="Upadhyaya H.D."/>
            <person name="Luo M.C."/>
            <person name="Thudi M."/>
            <person name="Gowda C.L."/>
            <person name="Singh N.P."/>
            <person name="Lichtenzveig J."/>
            <person name="Gali K.K."/>
            <person name="Rubio J."/>
            <person name="Nadarajan N."/>
            <person name="Dolezel J."/>
            <person name="Bansal K.C."/>
            <person name="Xu X."/>
            <person name="Edwards D."/>
            <person name="Zhang G."/>
            <person name="Kahl G."/>
            <person name="Gil J."/>
            <person name="Singh K.B."/>
            <person name="Datta S.K."/>
            <person name="Jackson S.A."/>
            <person name="Wang J."/>
            <person name="Cook D.R."/>
        </authorList>
    </citation>
    <scope>NUCLEOTIDE SEQUENCE [LARGE SCALE GENOMIC DNA]</scope>
    <source>
        <strain evidence="5">cv. CDC Frontier</strain>
    </source>
</reference>
<keyword evidence="5" id="KW-1185">Reference proteome</keyword>
<organism evidence="5 6">
    <name type="scientific">Cicer arietinum</name>
    <name type="common">Chickpea</name>
    <name type="synonym">Garbanzo</name>
    <dbReference type="NCBI Taxonomy" id="3827"/>
    <lineage>
        <taxon>Eukaryota</taxon>
        <taxon>Viridiplantae</taxon>
        <taxon>Streptophyta</taxon>
        <taxon>Embryophyta</taxon>
        <taxon>Tracheophyta</taxon>
        <taxon>Spermatophyta</taxon>
        <taxon>Magnoliopsida</taxon>
        <taxon>eudicotyledons</taxon>
        <taxon>Gunneridae</taxon>
        <taxon>Pentapetalae</taxon>
        <taxon>rosids</taxon>
        <taxon>fabids</taxon>
        <taxon>Fabales</taxon>
        <taxon>Fabaceae</taxon>
        <taxon>Papilionoideae</taxon>
        <taxon>50 kb inversion clade</taxon>
        <taxon>NPAAA clade</taxon>
        <taxon>Hologalegina</taxon>
        <taxon>IRL clade</taxon>
        <taxon>Cicereae</taxon>
        <taxon>Cicer</taxon>
    </lineage>
</organism>
<dbReference type="SUPFAM" id="SSF49870">
    <property type="entry name" value="Osmotin, thaumatin-like protein"/>
    <property type="match status" value="1"/>
</dbReference>
<evidence type="ECO:0000256" key="1">
    <source>
        <dbReference type="ARBA" id="ARBA00010607"/>
    </source>
</evidence>
<name>A0A1S2YSV9_CICAR</name>
<dbReference type="InterPro" id="IPR037176">
    <property type="entry name" value="Osmotin/thaumatin-like_sf"/>
</dbReference>
<dbReference type="PROSITE" id="PS51367">
    <property type="entry name" value="THAUMATIN_2"/>
    <property type="match status" value="1"/>
</dbReference>
<evidence type="ECO:0000256" key="2">
    <source>
        <dbReference type="PIRSR" id="PIRSR002703-1"/>
    </source>
</evidence>
<dbReference type="InterPro" id="IPR017949">
    <property type="entry name" value="Thaumatin_CS"/>
</dbReference>
<dbReference type="CDD" id="cd09218">
    <property type="entry name" value="TLP-PA"/>
    <property type="match status" value="1"/>
</dbReference>
<dbReference type="KEGG" id="cam:101495175"/>
<gene>
    <name evidence="6" type="primary">LOC101495175</name>
</gene>
<keyword evidence="2" id="KW-1015">Disulfide bond</keyword>
<dbReference type="RefSeq" id="XP_004509365.1">
    <property type="nucleotide sequence ID" value="XM_004509308.3"/>
</dbReference>
<feature type="transmembrane region" description="Helical" evidence="3">
    <location>
        <begin position="285"/>
        <end position="304"/>
    </location>
</feature>
<dbReference type="GeneID" id="101495175"/>
<evidence type="ECO:0000313" key="6">
    <source>
        <dbReference type="RefSeq" id="XP_004509365.1"/>
    </source>
</evidence>
<dbReference type="PANTHER" id="PTHR31048">
    <property type="entry name" value="OS03G0233200 PROTEIN"/>
    <property type="match status" value="1"/>
</dbReference>
<feature type="disulfide bond" evidence="2">
    <location>
        <begin position="153"/>
        <end position="232"/>
    </location>
</feature>
<keyword evidence="3" id="KW-0812">Transmembrane</keyword>
<feature type="disulfide bond" evidence="2">
    <location>
        <begin position="166"/>
        <end position="178"/>
    </location>
</feature>
<comment type="similarity">
    <text evidence="1">Belongs to the thaumatin family.</text>
</comment>
<feature type="signal peptide" evidence="4">
    <location>
        <begin position="1"/>
        <end position="29"/>
    </location>
</feature>
<reference evidence="6" key="2">
    <citation type="submission" date="2025-08" db="UniProtKB">
        <authorList>
            <consortium name="RefSeq"/>
        </authorList>
    </citation>
    <scope>IDENTIFICATION</scope>
    <source>
        <tissue evidence="6">Etiolated seedlings</tissue>
    </source>
</reference>
<feature type="disulfide bond" evidence="2">
    <location>
        <begin position="158"/>
        <end position="215"/>
    </location>
</feature>
<feature type="disulfide bond" evidence="2">
    <location>
        <begin position="84"/>
        <end position="94"/>
    </location>
</feature>
<sequence length="305" mass="32522">MFPFSYHQHSSNQFFIFLLILVFTGVTVSATTFTFVNKCDHTIWPGILGKPDIGTTGFELKRGNTQTFQAPTGWSGRFWARTACKFDYSGHGTCSTGDCGSGEINCNGNGATPPATLAEFTLGIGSPDYYDVSLVDGYNLPMIVEANGGSGMCDMTGCGEDINRRCPSELKVEDGDACQSACGAFGKPEYCCSGVFGSPSSCTPSVYSQMFKSACPKSYSYAFDDATSTFTCTAADYTITFCPSSPSLMSLMKNGQGSVEQAAVATTSWIANMATGASARINQPFSASMSTFFVAITFILSYLVY</sequence>
<dbReference type="Gene3D" id="2.60.110.10">
    <property type="entry name" value="Thaumatin"/>
    <property type="match status" value="1"/>
</dbReference>
<dbReference type="Pfam" id="PF00314">
    <property type="entry name" value="Thaumatin"/>
    <property type="match status" value="1"/>
</dbReference>
<dbReference type="PROSITE" id="PS00316">
    <property type="entry name" value="THAUMATIN_1"/>
    <property type="match status" value="1"/>
</dbReference>
<dbReference type="AlphaFoldDB" id="A0A1S2YSV9"/>
<dbReference type="Proteomes" id="UP000087171">
    <property type="component" value="Chromosome Ca7"/>
</dbReference>
<evidence type="ECO:0000313" key="5">
    <source>
        <dbReference type="Proteomes" id="UP000087171"/>
    </source>
</evidence>
<dbReference type="eggNOG" id="ENOG502QPIR">
    <property type="taxonomic scope" value="Eukaryota"/>
</dbReference>
<feature type="chain" id="PRO_5010164370" evidence="4">
    <location>
        <begin position="30"/>
        <end position="305"/>
    </location>
</feature>
<dbReference type="InterPro" id="IPR001938">
    <property type="entry name" value="Thaumatin"/>
</dbReference>
<evidence type="ECO:0000256" key="3">
    <source>
        <dbReference type="SAM" id="Phobius"/>
    </source>
</evidence>
<dbReference type="OrthoDB" id="430315at2759"/>
<accession>A0A1S2YSV9</accession>
<feature type="disulfide bond" evidence="2">
    <location>
        <begin position="192"/>
        <end position="202"/>
    </location>
</feature>
<dbReference type="PaxDb" id="3827-XP_004509365.1"/>
<dbReference type="PRINTS" id="PR00347">
    <property type="entry name" value="THAUMATIN"/>
</dbReference>
<keyword evidence="3" id="KW-1133">Transmembrane helix</keyword>
<dbReference type="STRING" id="3827.A0A1S2YSV9"/>
<keyword evidence="3" id="KW-0472">Membrane</keyword>
<feature type="disulfide bond" evidence="2">
    <location>
        <begin position="99"/>
        <end position="106"/>
    </location>
</feature>
<feature type="disulfide bond" evidence="2">
    <location>
        <begin position="182"/>
        <end position="191"/>
    </location>
</feature>